<comment type="caution">
    <text evidence="1">The sequence shown here is derived from an EMBL/GenBank/DDBJ whole genome shotgun (WGS) entry which is preliminary data.</text>
</comment>
<reference evidence="1 2" key="1">
    <citation type="journal article" date="2023" name="Microorganisms">
        <title>Isolation and Genomic Characteristics of Cat-Borne Campylobacter felis sp. nov. and Sheep-Borne Campylobacter ovis sp. nov.</title>
        <authorList>
            <person name="Wang H."/>
            <person name="Li Y."/>
            <person name="Gu Y."/>
            <person name="Zhou G."/>
            <person name="Chen X."/>
            <person name="Zhang X."/>
            <person name="Shao Z."/>
            <person name="Zhang J."/>
            <person name="Zhang M."/>
        </authorList>
    </citation>
    <scope>NUCLEOTIDE SEQUENCE [LARGE SCALE GENOMIC DNA]</scope>
    <source>
        <strain evidence="1 2">XJK30-2</strain>
    </source>
</reference>
<sequence>MLNAKAWGLCPCLLSGITCCHLESTFSYNALFIVIARHFSGVAKRSFFSNP</sequence>
<dbReference type="Proteomes" id="UP001173802">
    <property type="component" value="Unassembled WGS sequence"/>
</dbReference>
<accession>A0ACC6FRC9</accession>
<dbReference type="EMBL" id="JANURN010000003">
    <property type="protein sequence ID" value="MDL0081715.1"/>
    <property type="molecule type" value="Genomic_DNA"/>
</dbReference>
<name>A0ACC6FRC9_9HELI</name>
<protein>
    <submittedName>
        <fullName evidence="1">Uncharacterized protein</fullName>
    </submittedName>
</protein>
<gene>
    <name evidence="1" type="ORF">NYG90_03320</name>
</gene>
<keyword evidence="2" id="KW-1185">Reference proteome</keyword>
<evidence type="ECO:0000313" key="2">
    <source>
        <dbReference type="Proteomes" id="UP001173802"/>
    </source>
</evidence>
<evidence type="ECO:0000313" key="1">
    <source>
        <dbReference type="EMBL" id="MDL0081715.1"/>
    </source>
</evidence>
<proteinExistence type="predicted"/>
<organism evidence="1 2">
    <name type="scientific">Helicobacter zhangjianzhongii</name>
    <dbReference type="NCBI Taxonomy" id="2974574"/>
    <lineage>
        <taxon>Bacteria</taxon>
        <taxon>Pseudomonadati</taxon>
        <taxon>Campylobacterota</taxon>
        <taxon>Epsilonproteobacteria</taxon>
        <taxon>Campylobacterales</taxon>
        <taxon>Helicobacteraceae</taxon>
        <taxon>Helicobacter</taxon>
    </lineage>
</organism>